<dbReference type="EMBL" id="JAAIKC010000001">
    <property type="protein sequence ID" value="NEW05667.1"/>
    <property type="molecule type" value="Genomic_DNA"/>
</dbReference>
<dbReference type="GO" id="GO:0016810">
    <property type="term" value="F:hydrolase activity, acting on carbon-nitrogen (but not peptide) bonds"/>
    <property type="evidence" value="ECO:0007669"/>
    <property type="project" value="InterPro"/>
</dbReference>
<dbReference type="CDD" id="cd10917">
    <property type="entry name" value="CE4_NodB_like_6s_7s"/>
    <property type="match status" value="1"/>
</dbReference>
<reference evidence="2" key="1">
    <citation type="submission" date="2020-02" db="EMBL/GenBank/DDBJ databases">
        <authorList>
            <person name="Shen X.-R."/>
            <person name="Zhang Y.-X."/>
        </authorList>
    </citation>
    <scope>NUCLEOTIDE SEQUENCE</scope>
    <source>
        <strain evidence="2">SYP-B3998</strain>
    </source>
</reference>
<proteinExistence type="predicted"/>
<organism evidence="2">
    <name type="scientific">Paenibacillus sp. SYP-B3998</name>
    <dbReference type="NCBI Taxonomy" id="2678564"/>
    <lineage>
        <taxon>Bacteria</taxon>
        <taxon>Bacillati</taxon>
        <taxon>Bacillota</taxon>
        <taxon>Bacilli</taxon>
        <taxon>Bacillales</taxon>
        <taxon>Paenibacillaceae</taxon>
        <taxon>Paenibacillus</taxon>
    </lineage>
</organism>
<dbReference type="Pfam" id="PF01522">
    <property type="entry name" value="Polysacc_deac_1"/>
    <property type="match status" value="1"/>
</dbReference>
<evidence type="ECO:0000259" key="1">
    <source>
        <dbReference type="PROSITE" id="PS51677"/>
    </source>
</evidence>
<evidence type="ECO:0000313" key="2">
    <source>
        <dbReference type="EMBL" id="NEW05667.1"/>
    </source>
</evidence>
<name>A0A6G3ZW74_9BACL</name>
<comment type="caution">
    <text evidence="2">The sequence shown here is derived from an EMBL/GenBank/DDBJ whole genome shotgun (WGS) entry which is preliminary data.</text>
</comment>
<dbReference type="RefSeq" id="WP_163942804.1">
    <property type="nucleotide sequence ID" value="NZ_JAAIKC010000001.1"/>
</dbReference>
<dbReference type="PROSITE" id="PS51677">
    <property type="entry name" value="NODB"/>
    <property type="match status" value="1"/>
</dbReference>
<feature type="domain" description="NodB homology" evidence="1">
    <location>
        <begin position="14"/>
        <end position="200"/>
    </location>
</feature>
<dbReference type="InterPro" id="IPR050248">
    <property type="entry name" value="Polysacc_deacetylase_ArnD"/>
</dbReference>
<protein>
    <submittedName>
        <fullName evidence="2">Polysaccharide deacetylase family protein</fullName>
    </submittedName>
</protein>
<dbReference type="AlphaFoldDB" id="A0A6G3ZW74"/>
<dbReference type="PANTHER" id="PTHR10587">
    <property type="entry name" value="GLYCOSYL TRANSFERASE-RELATED"/>
    <property type="match status" value="1"/>
</dbReference>
<dbReference type="InterPro" id="IPR002509">
    <property type="entry name" value="NODB_dom"/>
</dbReference>
<dbReference type="SUPFAM" id="SSF88713">
    <property type="entry name" value="Glycoside hydrolase/deacetylase"/>
    <property type="match status" value="1"/>
</dbReference>
<accession>A0A6G3ZW74</accession>
<gene>
    <name evidence="2" type="ORF">GK047_06485</name>
</gene>
<sequence length="223" mass="26209">MKSFNNIFFDTKEKKVALTFDDGPDPIYTREILNILQRYNVKAAFFVIGQHVQTYRDVIGEIASQGHTIGNHTYHHPDLLDLSHEEIVEEIVKTEKEIMQITGQKPHLFRPPYGHFDDSIVEMVRQMGYIFFTWTRKLDSRDWEYASESLIFSHMMTHVESGGIMLFHDSSHDRMAVRSHTVKVINQLIPALLEQNYQFIDLAHLHHDPNIIVYTIDENKYYN</sequence>
<dbReference type="Gene3D" id="3.20.20.370">
    <property type="entry name" value="Glycoside hydrolase/deacetylase"/>
    <property type="match status" value="1"/>
</dbReference>
<dbReference type="InterPro" id="IPR011330">
    <property type="entry name" value="Glyco_hydro/deAcase_b/a-brl"/>
</dbReference>
<dbReference type="GO" id="GO:0005975">
    <property type="term" value="P:carbohydrate metabolic process"/>
    <property type="evidence" value="ECO:0007669"/>
    <property type="project" value="InterPro"/>
</dbReference>